<evidence type="ECO:0000256" key="1">
    <source>
        <dbReference type="SAM" id="MobiDB-lite"/>
    </source>
</evidence>
<dbReference type="InterPro" id="IPR011011">
    <property type="entry name" value="Znf_FYVE_PHD"/>
</dbReference>
<evidence type="ECO:0000313" key="3">
    <source>
        <dbReference type="Proteomes" id="UP000217790"/>
    </source>
</evidence>
<reference evidence="3" key="1">
    <citation type="journal article" date="2017" name="Nat. Ecol. Evol.">
        <title>Genome expansion and lineage-specific genetic innovations in the forest pathogenic fungi Armillaria.</title>
        <authorList>
            <person name="Sipos G."/>
            <person name="Prasanna A.N."/>
            <person name="Walter M.C."/>
            <person name="O'Connor E."/>
            <person name="Balint B."/>
            <person name="Krizsan K."/>
            <person name="Kiss B."/>
            <person name="Hess J."/>
            <person name="Varga T."/>
            <person name="Slot J."/>
            <person name="Riley R."/>
            <person name="Boka B."/>
            <person name="Rigling D."/>
            <person name="Barry K."/>
            <person name="Lee J."/>
            <person name="Mihaltcheva S."/>
            <person name="LaButti K."/>
            <person name="Lipzen A."/>
            <person name="Waldron R."/>
            <person name="Moloney N.M."/>
            <person name="Sperisen C."/>
            <person name="Kredics L."/>
            <person name="Vagvoelgyi C."/>
            <person name="Patrignani A."/>
            <person name="Fitzpatrick D."/>
            <person name="Nagy I."/>
            <person name="Doyle S."/>
            <person name="Anderson J.B."/>
            <person name="Grigoriev I.V."/>
            <person name="Gueldener U."/>
            <person name="Muensterkoetter M."/>
            <person name="Nagy L.G."/>
        </authorList>
    </citation>
    <scope>NUCLEOTIDE SEQUENCE [LARGE SCALE GENOMIC DNA]</scope>
    <source>
        <strain evidence="3">Ar21-2</strain>
    </source>
</reference>
<dbReference type="OMA" id="WACETCE"/>
<dbReference type="OrthoDB" id="3267958at2759"/>
<organism evidence="2 3">
    <name type="scientific">Armillaria gallica</name>
    <name type="common">Bulbous honey fungus</name>
    <name type="synonym">Armillaria bulbosa</name>
    <dbReference type="NCBI Taxonomy" id="47427"/>
    <lineage>
        <taxon>Eukaryota</taxon>
        <taxon>Fungi</taxon>
        <taxon>Dikarya</taxon>
        <taxon>Basidiomycota</taxon>
        <taxon>Agaricomycotina</taxon>
        <taxon>Agaricomycetes</taxon>
        <taxon>Agaricomycetidae</taxon>
        <taxon>Agaricales</taxon>
        <taxon>Marasmiineae</taxon>
        <taxon>Physalacriaceae</taxon>
        <taxon>Armillaria</taxon>
    </lineage>
</organism>
<feature type="region of interest" description="Disordered" evidence="1">
    <location>
        <begin position="1"/>
        <end position="35"/>
    </location>
</feature>
<dbReference type="Proteomes" id="UP000217790">
    <property type="component" value="Unassembled WGS sequence"/>
</dbReference>
<accession>A0A2H3CIK3</accession>
<evidence type="ECO:0008006" key="4">
    <source>
        <dbReference type="Google" id="ProtNLM"/>
    </source>
</evidence>
<sequence length="105" mass="12023">MSSMQRDDQHWRCDNPQNDTIPFTDVPRTRSGRTRRARDLHAVLRTCVCSKEIDCDQIDEGVIACKQEGCETGLYHMTCVGLGQRAGNWVCESREAARPGKKRRR</sequence>
<keyword evidence="3" id="KW-1185">Reference proteome</keyword>
<dbReference type="Gene3D" id="3.30.40.10">
    <property type="entry name" value="Zinc/RING finger domain, C3HC4 (zinc finger)"/>
    <property type="match status" value="1"/>
</dbReference>
<dbReference type="EMBL" id="KZ293725">
    <property type="protein sequence ID" value="PBK81700.1"/>
    <property type="molecule type" value="Genomic_DNA"/>
</dbReference>
<dbReference type="InParanoid" id="A0A2H3CIK3"/>
<dbReference type="AlphaFoldDB" id="A0A2H3CIK3"/>
<evidence type="ECO:0000313" key="2">
    <source>
        <dbReference type="EMBL" id="PBK81700.1"/>
    </source>
</evidence>
<dbReference type="SUPFAM" id="SSF57903">
    <property type="entry name" value="FYVE/PHD zinc finger"/>
    <property type="match status" value="1"/>
</dbReference>
<protein>
    <recommendedName>
        <fullName evidence="4">Zinc finger PHD-type domain-containing protein</fullName>
    </recommendedName>
</protein>
<name>A0A2H3CIK3_ARMGA</name>
<dbReference type="InterPro" id="IPR013083">
    <property type="entry name" value="Znf_RING/FYVE/PHD"/>
</dbReference>
<gene>
    <name evidence="2" type="ORF">ARMGADRAFT_1020066</name>
</gene>
<proteinExistence type="predicted"/>
<feature type="compositionally biased region" description="Basic and acidic residues" evidence="1">
    <location>
        <begin position="1"/>
        <end position="13"/>
    </location>
</feature>